<dbReference type="PANTHER" id="PTHR39966:SF1">
    <property type="entry name" value="HEMERYTHRIN-LIKE DOMAIN-CONTAINING PROTEIN"/>
    <property type="match status" value="1"/>
</dbReference>
<dbReference type="Proteomes" id="UP000189933">
    <property type="component" value="Unassembled WGS sequence"/>
</dbReference>
<dbReference type="GO" id="GO:0005886">
    <property type="term" value="C:plasma membrane"/>
    <property type="evidence" value="ECO:0007669"/>
    <property type="project" value="TreeGrafter"/>
</dbReference>
<evidence type="ECO:0000313" key="3">
    <source>
        <dbReference type="Proteomes" id="UP000189933"/>
    </source>
</evidence>
<evidence type="ECO:0000259" key="1">
    <source>
        <dbReference type="Pfam" id="PF01814"/>
    </source>
</evidence>
<gene>
    <name evidence="2" type="ORF">SAMN02745885_00096</name>
</gene>
<dbReference type="EMBL" id="FUXM01000001">
    <property type="protein sequence ID" value="SJZ51311.1"/>
    <property type="molecule type" value="Genomic_DNA"/>
</dbReference>
<dbReference type="Pfam" id="PF01814">
    <property type="entry name" value="Hemerythrin"/>
    <property type="match status" value="1"/>
</dbReference>
<proteinExistence type="predicted"/>
<sequence>MDAKEILIAEHKPILLVLKAIRQLCSQIVEGAEVDTALFRQIIEFVRNYADKYHHMKEEDQLFNRMEGEMDQRLKDGPVLGMLVEHDLGRRFISKLAEALNRWDQGDKSAKLDVIANAIGYEQLLQEHIHKEDNVIYPLAWRQLAPETKESLNRLFAEIEADPENAAIRDKYVNFARELADRLGIESI</sequence>
<organism evidence="2 3">
    <name type="scientific">Carboxydocella sporoproducens DSM 16521</name>
    <dbReference type="NCBI Taxonomy" id="1121270"/>
    <lineage>
        <taxon>Bacteria</taxon>
        <taxon>Bacillati</taxon>
        <taxon>Bacillota</taxon>
        <taxon>Clostridia</taxon>
        <taxon>Eubacteriales</taxon>
        <taxon>Clostridiales Family XVI. Incertae Sedis</taxon>
        <taxon>Carboxydocella</taxon>
    </lineage>
</organism>
<dbReference type="Gene3D" id="1.20.120.520">
    <property type="entry name" value="nmb1532 protein domain like"/>
    <property type="match status" value="1"/>
</dbReference>
<protein>
    <submittedName>
        <fullName evidence="2">Hemerythrin-like domain-containing protein</fullName>
    </submittedName>
</protein>
<evidence type="ECO:0000313" key="2">
    <source>
        <dbReference type="EMBL" id="SJZ51311.1"/>
    </source>
</evidence>
<dbReference type="PANTHER" id="PTHR39966">
    <property type="entry name" value="BLL2471 PROTEIN-RELATED"/>
    <property type="match status" value="1"/>
</dbReference>
<dbReference type="RefSeq" id="WP_078664250.1">
    <property type="nucleotide sequence ID" value="NZ_FUXM01000001.1"/>
</dbReference>
<dbReference type="InterPro" id="IPR012312">
    <property type="entry name" value="Hemerythrin-like"/>
</dbReference>
<accession>A0A1T4L9R1</accession>
<dbReference type="AlphaFoldDB" id="A0A1T4L9R1"/>
<name>A0A1T4L9R1_9FIRM</name>
<feature type="domain" description="Hemerythrin-like" evidence="1">
    <location>
        <begin position="5"/>
        <end position="140"/>
    </location>
</feature>
<keyword evidence="3" id="KW-1185">Reference proteome</keyword>
<reference evidence="3" key="1">
    <citation type="submission" date="2017-02" db="EMBL/GenBank/DDBJ databases">
        <authorList>
            <person name="Varghese N."/>
            <person name="Submissions S."/>
        </authorList>
    </citation>
    <scope>NUCLEOTIDE SEQUENCE [LARGE SCALE GENOMIC DNA]</scope>
    <source>
        <strain evidence="3">DSM 16521</strain>
    </source>
</reference>
<dbReference type="CDD" id="cd12108">
    <property type="entry name" value="Hr-like"/>
    <property type="match status" value="1"/>
</dbReference>
<dbReference type="OrthoDB" id="9785474at2"/>